<sequence length="227" mass="26183">MKIKNKLQAMLARFKASNNFYDELFDEINPEASASKYTQLDERHRANRAISNFTAAWFILLRIVVLPAFAGLILLFVVTGLVKGFTGPTLAVCLLFCTLVASWFNYLSLNICFLSGELRNKYARQIKNNESFFPKTLSLDVLFRAFRDKKIYDGKKPRDILLSDLLWSFYVPTFAFSAAFLTYIEMLSFSLKGFTVLLGATAIFVLLFSNYIRRKQNRTYLTICRYL</sequence>
<accession>A0A7Y1FDA2</accession>
<dbReference type="EMBL" id="JAAQWG010000091">
    <property type="protein sequence ID" value="NMY13327.1"/>
    <property type="molecule type" value="Genomic_DNA"/>
</dbReference>
<dbReference type="Proteomes" id="UP000537729">
    <property type="component" value="Unassembled WGS sequence"/>
</dbReference>
<evidence type="ECO:0000313" key="2">
    <source>
        <dbReference type="EMBL" id="NMY13327.1"/>
    </source>
</evidence>
<proteinExistence type="predicted"/>
<name>A0A7Y1FDA2_PSEVE</name>
<feature type="transmembrane region" description="Helical" evidence="1">
    <location>
        <begin position="53"/>
        <end position="77"/>
    </location>
</feature>
<evidence type="ECO:0000313" key="3">
    <source>
        <dbReference type="Proteomes" id="UP000537729"/>
    </source>
</evidence>
<gene>
    <name evidence="2" type="ORF">HBO38_33870</name>
</gene>
<dbReference type="AlphaFoldDB" id="A0A7Y1FDA2"/>
<feature type="transmembrane region" description="Helical" evidence="1">
    <location>
        <begin position="89"/>
        <end position="114"/>
    </location>
</feature>
<comment type="caution">
    <text evidence="2">The sequence shown here is derived from an EMBL/GenBank/DDBJ whole genome shotgun (WGS) entry which is preliminary data.</text>
</comment>
<keyword evidence="1" id="KW-0812">Transmembrane</keyword>
<reference evidence="2 3" key="1">
    <citation type="journal article" date="2020" name="Front. Microbiol.">
        <title>Genetic Organization of the aprX-lipA2 Operon Affects the Proteolytic Potential of Pseudomonas Species in Milk.</title>
        <authorList>
            <person name="Maier C."/>
            <person name="Huptas C."/>
            <person name="von Neubeck M."/>
            <person name="Scherer S."/>
            <person name="Wenning M."/>
            <person name="Lucking G."/>
        </authorList>
    </citation>
    <scope>NUCLEOTIDE SEQUENCE [LARGE SCALE GENOMIC DNA]</scope>
    <source>
        <strain evidence="2 3">DSM 16272</strain>
    </source>
</reference>
<dbReference type="RefSeq" id="WP_169886486.1">
    <property type="nucleotide sequence ID" value="NZ_JAAQWG010000091.1"/>
</dbReference>
<evidence type="ECO:0000256" key="1">
    <source>
        <dbReference type="SAM" id="Phobius"/>
    </source>
</evidence>
<organism evidence="2 3">
    <name type="scientific">Pseudomonas veronii</name>
    <dbReference type="NCBI Taxonomy" id="76761"/>
    <lineage>
        <taxon>Bacteria</taxon>
        <taxon>Pseudomonadati</taxon>
        <taxon>Pseudomonadota</taxon>
        <taxon>Gammaproteobacteria</taxon>
        <taxon>Pseudomonadales</taxon>
        <taxon>Pseudomonadaceae</taxon>
        <taxon>Pseudomonas</taxon>
    </lineage>
</organism>
<feature type="transmembrane region" description="Helical" evidence="1">
    <location>
        <begin position="190"/>
        <end position="212"/>
    </location>
</feature>
<keyword evidence="1" id="KW-1133">Transmembrane helix</keyword>
<protein>
    <submittedName>
        <fullName evidence="2">Uncharacterized protein</fullName>
    </submittedName>
</protein>
<feature type="transmembrane region" description="Helical" evidence="1">
    <location>
        <begin position="165"/>
        <end position="184"/>
    </location>
</feature>
<keyword evidence="1" id="KW-0472">Membrane</keyword>